<evidence type="ECO:0000313" key="2">
    <source>
        <dbReference type="Proteomes" id="UP000601027"/>
    </source>
</evidence>
<comment type="caution">
    <text evidence="1">The sequence shown here is derived from an EMBL/GenBank/DDBJ whole genome shotgun (WGS) entry which is preliminary data.</text>
</comment>
<evidence type="ECO:0008006" key="3">
    <source>
        <dbReference type="Google" id="ProtNLM"/>
    </source>
</evidence>
<keyword evidence="2" id="KW-1185">Reference proteome</keyword>
<reference evidence="1 2" key="1">
    <citation type="submission" date="2021-01" db="EMBL/GenBank/DDBJ databases">
        <title>Draft genome sequence of Micromonospora sp. strain STR1_7.</title>
        <authorList>
            <person name="Karlyshev A."/>
            <person name="Jawad R."/>
        </authorList>
    </citation>
    <scope>NUCLEOTIDE SEQUENCE [LARGE SCALE GENOMIC DNA]</scope>
    <source>
        <strain evidence="1 2">STR1-7</strain>
    </source>
</reference>
<gene>
    <name evidence="1" type="ORF">JNW91_16435</name>
</gene>
<proteinExistence type="predicted"/>
<name>A0ABS1XVM5_9ACTN</name>
<evidence type="ECO:0000313" key="1">
    <source>
        <dbReference type="EMBL" id="MBM0233302.1"/>
    </source>
</evidence>
<protein>
    <recommendedName>
        <fullName evidence="3">Flavin reductase</fullName>
    </recommendedName>
</protein>
<organism evidence="1 2">
    <name type="scientific">Micromonospora parastrephiae</name>
    <dbReference type="NCBI Taxonomy" id="2806101"/>
    <lineage>
        <taxon>Bacteria</taxon>
        <taxon>Bacillati</taxon>
        <taxon>Actinomycetota</taxon>
        <taxon>Actinomycetes</taxon>
        <taxon>Micromonosporales</taxon>
        <taxon>Micromonosporaceae</taxon>
        <taxon>Micromonospora</taxon>
    </lineage>
</organism>
<dbReference type="EMBL" id="JAEVHM010000073">
    <property type="protein sequence ID" value="MBM0233302.1"/>
    <property type="molecule type" value="Genomic_DNA"/>
</dbReference>
<sequence length="95" mass="10756">MFMNVRNYAQGHLGSAPEWNCEGCGEPWPCPTFREIPPPGLQTATLVHLLLLMAGAAIRDLAARPDGPPPHVVLKRFAWFMELDDRHARHAMRWL</sequence>
<dbReference type="Proteomes" id="UP000601027">
    <property type="component" value="Unassembled WGS sequence"/>
</dbReference>
<dbReference type="RefSeq" id="WP_203176194.1">
    <property type="nucleotide sequence ID" value="NZ_JAEVHM010000073.1"/>
</dbReference>
<accession>A0ABS1XVM5</accession>